<feature type="transmembrane region" description="Helical" evidence="7">
    <location>
        <begin position="278"/>
        <end position="296"/>
    </location>
</feature>
<evidence type="ECO:0000256" key="5">
    <source>
        <dbReference type="ARBA" id="ARBA00022989"/>
    </source>
</evidence>
<dbReference type="CDD" id="cd06173">
    <property type="entry name" value="MFS_MefA_like"/>
    <property type="match status" value="1"/>
</dbReference>
<feature type="transmembrane region" description="Helical" evidence="7">
    <location>
        <begin position="163"/>
        <end position="181"/>
    </location>
</feature>
<dbReference type="Gene3D" id="1.20.1250.20">
    <property type="entry name" value="MFS general substrate transporter like domains"/>
    <property type="match status" value="1"/>
</dbReference>
<evidence type="ECO:0000313" key="9">
    <source>
        <dbReference type="Proteomes" id="UP000177870"/>
    </source>
</evidence>
<keyword evidence="2" id="KW-0813">Transport</keyword>
<feature type="transmembrane region" description="Helical" evidence="7">
    <location>
        <begin position="41"/>
        <end position="61"/>
    </location>
</feature>
<dbReference type="KEGG" id="mpro:BJP34_13480"/>
<organism evidence="8 9">
    <name type="scientific">Moorena producens PAL-8-15-08-1</name>
    <dbReference type="NCBI Taxonomy" id="1458985"/>
    <lineage>
        <taxon>Bacteria</taxon>
        <taxon>Bacillati</taxon>
        <taxon>Cyanobacteriota</taxon>
        <taxon>Cyanophyceae</taxon>
        <taxon>Coleofasciculales</taxon>
        <taxon>Coleofasciculaceae</taxon>
        <taxon>Moorena</taxon>
    </lineage>
</organism>
<dbReference type="STRING" id="1458985.BJP34_13480"/>
<dbReference type="EMBL" id="CP017599">
    <property type="protein sequence ID" value="AOX04287.1"/>
    <property type="molecule type" value="Genomic_DNA"/>
</dbReference>
<dbReference type="AlphaFoldDB" id="A0A1D8U306"/>
<dbReference type="InterPro" id="IPR011701">
    <property type="entry name" value="MFS"/>
</dbReference>
<keyword evidence="3" id="KW-1003">Cell membrane</keyword>
<evidence type="ECO:0000256" key="4">
    <source>
        <dbReference type="ARBA" id="ARBA00022692"/>
    </source>
</evidence>
<dbReference type="InterPro" id="IPR036259">
    <property type="entry name" value="MFS_trans_sf"/>
</dbReference>
<evidence type="ECO:0000256" key="1">
    <source>
        <dbReference type="ARBA" id="ARBA00004651"/>
    </source>
</evidence>
<keyword evidence="6 7" id="KW-0472">Membrane</keyword>
<evidence type="ECO:0000256" key="2">
    <source>
        <dbReference type="ARBA" id="ARBA00022448"/>
    </source>
</evidence>
<gene>
    <name evidence="8" type="ORF">BJP34_13480</name>
</gene>
<feature type="transmembrane region" description="Helical" evidence="7">
    <location>
        <begin position="216"/>
        <end position="236"/>
    </location>
</feature>
<dbReference type="PANTHER" id="PTHR43266:SF2">
    <property type="entry name" value="MAJOR FACILITATOR SUPERFAMILY (MFS) PROFILE DOMAIN-CONTAINING PROTEIN"/>
    <property type="match status" value="1"/>
</dbReference>
<evidence type="ECO:0000256" key="3">
    <source>
        <dbReference type="ARBA" id="ARBA00022475"/>
    </source>
</evidence>
<feature type="transmembrane region" description="Helical" evidence="7">
    <location>
        <begin position="242"/>
        <end position="271"/>
    </location>
</feature>
<comment type="subcellular location">
    <subcellularLocation>
        <location evidence="1">Cell membrane</location>
        <topology evidence="1">Multi-pass membrane protein</topology>
    </subcellularLocation>
</comment>
<keyword evidence="4 7" id="KW-0812">Transmembrane</keyword>
<dbReference type="GO" id="GO:0005886">
    <property type="term" value="C:plasma membrane"/>
    <property type="evidence" value="ECO:0007669"/>
    <property type="project" value="UniProtKB-SubCell"/>
</dbReference>
<evidence type="ECO:0000256" key="6">
    <source>
        <dbReference type="ARBA" id="ARBA00023136"/>
    </source>
</evidence>
<dbReference type="OrthoDB" id="9775268at2"/>
<feature type="transmembrane region" description="Helical" evidence="7">
    <location>
        <begin position="391"/>
        <end position="412"/>
    </location>
</feature>
<reference evidence="9" key="1">
    <citation type="submission" date="2016-10" db="EMBL/GenBank/DDBJ databases">
        <title>Comparative genomics uncovers the prolific and rare metabolic potential of the cyanobacterial genus Moorea.</title>
        <authorList>
            <person name="Leao T."/>
            <person name="Castelao G."/>
            <person name="Korobeynikov A."/>
            <person name="Monroe E.A."/>
            <person name="Podell S."/>
            <person name="Glukhov E."/>
            <person name="Allen E."/>
            <person name="Gerwick W.H."/>
            <person name="Gerwick L."/>
        </authorList>
    </citation>
    <scope>NUCLEOTIDE SEQUENCE [LARGE SCALE GENOMIC DNA]</scope>
    <source>
        <strain evidence="9">PAL-8-15-08-1</strain>
    </source>
</reference>
<feature type="transmembrane region" description="Helical" evidence="7">
    <location>
        <begin position="302"/>
        <end position="326"/>
    </location>
</feature>
<keyword evidence="5 7" id="KW-1133">Transmembrane helix</keyword>
<dbReference type="GO" id="GO:0022857">
    <property type="term" value="F:transmembrane transporter activity"/>
    <property type="evidence" value="ECO:0007669"/>
    <property type="project" value="InterPro"/>
</dbReference>
<name>A0A1D8U306_9CYAN</name>
<protein>
    <submittedName>
        <fullName evidence="8">MFS transporter</fullName>
    </submittedName>
</protein>
<feature type="transmembrane region" description="Helical" evidence="7">
    <location>
        <begin position="7"/>
        <end position="29"/>
    </location>
</feature>
<dbReference type="SUPFAM" id="SSF103473">
    <property type="entry name" value="MFS general substrate transporter"/>
    <property type="match status" value="1"/>
</dbReference>
<dbReference type="PANTHER" id="PTHR43266">
    <property type="entry name" value="MACROLIDE-EFFLUX PROTEIN"/>
    <property type="match status" value="1"/>
</dbReference>
<sequence length="428" mass="46371">METFTFIWFGQVISLIGTSLTSFALSIWVYQQTDSVTQFSLPVLSAAIPPILIGPIAGVYVDRWSRRWTMIISDFSAGLCTLLVAWLYLNGSLEIWHICLTNVLRSSFSTFQGLAYSAATTLLVPKANLGRASGMVFTGQAISDLAAPTFAVTLLAIIQLPGIIAIDFITLLFALVALLIVKFPELSTGTDEQTEQESFLHNLTYGWNYFVQRPGLLGLVLLVALCNFLIGATQVLDIPLVLSFASVTTLGIVVSFANAGMVIGGLIMTIWGGWQNQMTTVFISMFAIGLCVLLVGLRPSAILLACANFSMLLTIPIVNSAIQAIYQRKVAPEVQGRVFAFRKSVALATLPLSYVIAGPLADRFFEPLMTQDSIVAKTIGRVIGTGPGRGIGLMFISMGVLTILMTSIAYFLPRLRYLEDELPDAIGD</sequence>
<evidence type="ECO:0000256" key="7">
    <source>
        <dbReference type="SAM" id="Phobius"/>
    </source>
</evidence>
<feature type="transmembrane region" description="Helical" evidence="7">
    <location>
        <begin position="68"/>
        <end position="89"/>
    </location>
</feature>
<dbReference type="Proteomes" id="UP000177870">
    <property type="component" value="Chromosome"/>
</dbReference>
<accession>A0A1D8U306</accession>
<evidence type="ECO:0000313" key="8">
    <source>
        <dbReference type="EMBL" id="AOX04287.1"/>
    </source>
</evidence>
<proteinExistence type="predicted"/>
<dbReference type="Pfam" id="PF07690">
    <property type="entry name" value="MFS_1"/>
    <property type="match status" value="1"/>
</dbReference>
<feature type="transmembrane region" description="Helical" evidence="7">
    <location>
        <begin position="338"/>
        <end position="357"/>
    </location>
</feature>